<dbReference type="Proteomes" id="UP001430953">
    <property type="component" value="Unassembled WGS sequence"/>
</dbReference>
<feature type="region of interest" description="Disordered" evidence="1">
    <location>
        <begin position="19"/>
        <end position="38"/>
    </location>
</feature>
<sequence length="100" mass="10375">MVDGGPMVVDGRKVVRCRRKRERERVGGGGGDSGGGCTHARGTGGGFDRTVGAGCALRSPLGDGTDLKALRMMVLAEKPIGLTHEAQSVVLLESRLEITA</sequence>
<proteinExistence type="predicted"/>
<evidence type="ECO:0000313" key="3">
    <source>
        <dbReference type="Proteomes" id="UP001430953"/>
    </source>
</evidence>
<gene>
    <name evidence="2" type="ORF">PUN28_010720</name>
</gene>
<protein>
    <submittedName>
        <fullName evidence="2">Uncharacterized protein</fullName>
    </submittedName>
</protein>
<evidence type="ECO:0000313" key="2">
    <source>
        <dbReference type="EMBL" id="KAL0115380.1"/>
    </source>
</evidence>
<organism evidence="2 3">
    <name type="scientific">Cardiocondyla obscurior</name>
    <dbReference type="NCBI Taxonomy" id="286306"/>
    <lineage>
        <taxon>Eukaryota</taxon>
        <taxon>Metazoa</taxon>
        <taxon>Ecdysozoa</taxon>
        <taxon>Arthropoda</taxon>
        <taxon>Hexapoda</taxon>
        <taxon>Insecta</taxon>
        <taxon>Pterygota</taxon>
        <taxon>Neoptera</taxon>
        <taxon>Endopterygota</taxon>
        <taxon>Hymenoptera</taxon>
        <taxon>Apocrita</taxon>
        <taxon>Aculeata</taxon>
        <taxon>Formicoidea</taxon>
        <taxon>Formicidae</taxon>
        <taxon>Myrmicinae</taxon>
        <taxon>Cardiocondyla</taxon>
    </lineage>
</organism>
<dbReference type="AlphaFoldDB" id="A0AAW2FN39"/>
<keyword evidence="3" id="KW-1185">Reference proteome</keyword>
<dbReference type="EMBL" id="JADYXP020000010">
    <property type="protein sequence ID" value="KAL0115380.1"/>
    <property type="molecule type" value="Genomic_DNA"/>
</dbReference>
<name>A0AAW2FN39_9HYME</name>
<reference evidence="2 3" key="1">
    <citation type="submission" date="2023-03" db="EMBL/GenBank/DDBJ databases">
        <title>High recombination rates correlate with genetic variation in Cardiocondyla obscurior ants.</title>
        <authorList>
            <person name="Errbii M."/>
        </authorList>
    </citation>
    <scope>NUCLEOTIDE SEQUENCE [LARGE SCALE GENOMIC DNA]</scope>
    <source>
        <strain evidence="2">Alpha-2009</strain>
        <tissue evidence="2">Whole body</tissue>
    </source>
</reference>
<evidence type="ECO:0000256" key="1">
    <source>
        <dbReference type="SAM" id="MobiDB-lite"/>
    </source>
</evidence>
<accession>A0AAW2FN39</accession>
<comment type="caution">
    <text evidence="2">The sequence shown here is derived from an EMBL/GenBank/DDBJ whole genome shotgun (WGS) entry which is preliminary data.</text>
</comment>
<feature type="compositionally biased region" description="Gly residues" evidence="1">
    <location>
        <begin position="27"/>
        <end position="38"/>
    </location>
</feature>